<keyword evidence="2" id="KW-0472">Membrane</keyword>
<dbReference type="InterPro" id="IPR046570">
    <property type="entry name" value="DUF6724"/>
</dbReference>
<feature type="transmembrane region" description="Helical" evidence="2">
    <location>
        <begin position="16"/>
        <end position="35"/>
    </location>
</feature>
<keyword evidence="2" id="KW-0812">Transmembrane</keyword>
<keyword evidence="2" id="KW-1133">Transmembrane helix</keyword>
<feature type="region of interest" description="Disordered" evidence="1">
    <location>
        <begin position="49"/>
        <end position="73"/>
    </location>
</feature>
<gene>
    <name evidence="3" type="ORF">SAMN04489746_0934</name>
</gene>
<protein>
    <submittedName>
        <fullName evidence="3">Uncharacterized protein</fullName>
    </submittedName>
</protein>
<proteinExistence type="predicted"/>
<organism evidence="3 4">
    <name type="scientific">Atopobium minutum</name>
    <dbReference type="NCBI Taxonomy" id="1381"/>
    <lineage>
        <taxon>Bacteria</taxon>
        <taxon>Bacillati</taxon>
        <taxon>Actinomycetota</taxon>
        <taxon>Coriobacteriia</taxon>
        <taxon>Coriobacteriales</taxon>
        <taxon>Atopobiaceae</taxon>
        <taxon>Atopobium</taxon>
    </lineage>
</organism>
<dbReference type="RefSeq" id="WP_002562902.1">
    <property type="nucleotide sequence ID" value="NZ_CALJSN010000007.1"/>
</dbReference>
<accession>A0AB38A6P5</accession>
<dbReference type="Pfam" id="PF20485">
    <property type="entry name" value="DUF6724"/>
    <property type="match status" value="1"/>
</dbReference>
<sequence length="73" mass="8183">MAAIGDILNWLFHTRPGVACLLAASVVIFSVVAFVSEKRGRKRYYNHERSDDDAGWSLFDDSTSDTDSDEKTK</sequence>
<evidence type="ECO:0000256" key="2">
    <source>
        <dbReference type="SAM" id="Phobius"/>
    </source>
</evidence>
<dbReference type="AlphaFoldDB" id="A0AB38A6P5"/>
<evidence type="ECO:0000313" key="4">
    <source>
        <dbReference type="Proteomes" id="UP000183687"/>
    </source>
</evidence>
<reference evidence="3 4" key="1">
    <citation type="submission" date="2016-10" db="EMBL/GenBank/DDBJ databases">
        <authorList>
            <person name="Varghese N."/>
            <person name="Submissions S."/>
        </authorList>
    </citation>
    <scope>NUCLEOTIDE SEQUENCE [LARGE SCALE GENOMIC DNA]</scope>
    <source>
        <strain evidence="3 4">DSM 20586</strain>
    </source>
</reference>
<evidence type="ECO:0000256" key="1">
    <source>
        <dbReference type="SAM" id="MobiDB-lite"/>
    </source>
</evidence>
<comment type="caution">
    <text evidence="3">The sequence shown here is derived from an EMBL/GenBank/DDBJ whole genome shotgun (WGS) entry which is preliminary data.</text>
</comment>
<evidence type="ECO:0000313" key="3">
    <source>
        <dbReference type="EMBL" id="SEB71552.1"/>
    </source>
</evidence>
<feature type="compositionally biased region" description="Acidic residues" evidence="1">
    <location>
        <begin position="62"/>
        <end position="73"/>
    </location>
</feature>
<dbReference type="EMBL" id="FNSH01000001">
    <property type="protein sequence ID" value="SEB71552.1"/>
    <property type="molecule type" value="Genomic_DNA"/>
</dbReference>
<dbReference type="Proteomes" id="UP000183687">
    <property type="component" value="Unassembled WGS sequence"/>
</dbReference>
<name>A0AB38A6P5_9ACTN</name>